<dbReference type="GO" id="GO:0005829">
    <property type="term" value="C:cytosol"/>
    <property type="evidence" value="ECO:0007669"/>
    <property type="project" value="TreeGrafter"/>
</dbReference>
<evidence type="ECO:0000256" key="2">
    <source>
        <dbReference type="ARBA" id="ARBA00022553"/>
    </source>
</evidence>
<dbReference type="GO" id="GO:0000156">
    <property type="term" value="F:phosphorelay response regulator activity"/>
    <property type="evidence" value="ECO:0007669"/>
    <property type="project" value="TreeGrafter"/>
</dbReference>
<reference evidence="12 13" key="2">
    <citation type="submission" date="2016-08" db="EMBL/GenBank/DDBJ databases">
        <title>Orenia metallireducens sp. nov. strain Z6, a Novel Metal-reducing Firmicute from the Deep Subsurface.</title>
        <authorList>
            <person name="Maxim B.I."/>
            <person name="Kenneth K."/>
            <person name="Flynn T.M."/>
            <person name="Oloughlin E.J."/>
            <person name="Locke R.A."/>
            <person name="Weber J.R."/>
            <person name="Egan S.M."/>
            <person name="Mackie R.I."/>
            <person name="Cann I.K."/>
        </authorList>
    </citation>
    <scope>NUCLEOTIDE SEQUENCE [LARGE SCALE GENOMIC DNA]</scope>
    <source>
        <strain evidence="12 13">Z6</strain>
    </source>
</reference>
<keyword evidence="13" id="KW-1185">Reference proteome</keyword>
<feature type="modified residue" description="4-aspartylphosphate" evidence="8">
    <location>
        <position position="53"/>
    </location>
</feature>
<dbReference type="Pfam" id="PF00072">
    <property type="entry name" value="Response_reg"/>
    <property type="match status" value="1"/>
</dbReference>
<keyword evidence="2 8" id="KW-0597">Phosphoprotein</keyword>
<dbReference type="FunFam" id="3.40.50.2300:FF:000001">
    <property type="entry name" value="DNA-binding response regulator PhoB"/>
    <property type="match status" value="1"/>
</dbReference>
<comment type="caution">
    <text evidence="12">The sequence shown here is derived from an EMBL/GenBank/DDBJ whole genome shotgun (WGS) entry which is preliminary data.</text>
</comment>
<dbReference type="PANTHER" id="PTHR48111:SF21">
    <property type="entry name" value="DNA-BINDING DUAL MASTER TRANSCRIPTIONAL REGULATOR RPAA"/>
    <property type="match status" value="1"/>
</dbReference>
<dbReference type="GO" id="GO:0006355">
    <property type="term" value="P:regulation of DNA-templated transcription"/>
    <property type="evidence" value="ECO:0007669"/>
    <property type="project" value="InterPro"/>
</dbReference>
<dbReference type="InterPro" id="IPR036388">
    <property type="entry name" value="WH-like_DNA-bd_sf"/>
</dbReference>
<dbReference type="Gene3D" id="6.10.250.690">
    <property type="match status" value="1"/>
</dbReference>
<keyword evidence="4" id="KW-0805">Transcription regulation</keyword>
<evidence type="ECO:0000256" key="1">
    <source>
        <dbReference type="ARBA" id="ARBA00018672"/>
    </source>
</evidence>
<dbReference type="Proteomes" id="UP000093514">
    <property type="component" value="Unassembled WGS sequence"/>
</dbReference>
<feature type="DNA-binding region" description="OmpR/PhoB-type" evidence="9">
    <location>
        <begin position="127"/>
        <end position="226"/>
    </location>
</feature>
<dbReference type="InterPro" id="IPR011006">
    <property type="entry name" value="CheY-like_superfamily"/>
</dbReference>
<dbReference type="GO" id="GO:0000976">
    <property type="term" value="F:transcription cis-regulatory region binding"/>
    <property type="evidence" value="ECO:0007669"/>
    <property type="project" value="TreeGrafter"/>
</dbReference>
<protein>
    <recommendedName>
        <fullName evidence="1">Stage 0 sporulation protein A homolog</fullName>
    </recommendedName>
</protein>
<dbReference type="SMART" id="SM00862">
    <property type="entry name" value="Trans_reg_C"/>
    <property type="match status" value="1"/>
</dbReference>
<dbReference type="Pfam" id="PF00486">
    <property type="entry name" value="Trans_reg_C"/>
    <property type="match status" value="1"/>
</dbReference>
<sequence length="230" mass="26932">MQNKILVVDDDKNLCRLMEIYLKKEEYKVIIANDGQEAIDKFYEDNPQLVILDIMLPEMNGWEVCNEIRKESNIPILMLTAKGEKDDKLKGLEIGADDYVTKPFDPDELVARVKAILRRVGDSSKGKELIAYPNLKIDNKKHQVILKGEVLELAPKEYDLLYFLAKHEKQVFSREQLLDRVWGFDFIGDIRTVDTHIKRLRKKIDEQIEDYKYFHTVWGVGYKFETVKGH</sequence>
<organism evidence="12 13">
    <name type="scientific">Orenia metallireducens</name>
    <dbReference type="NCBI Taxonomy" id="1413210"/>
    <lineage>
        <taxon>Bacteria</taxon>
        <taxon>Bacillati</taxon>
        <taxon>Bacillota</taxon>
        <taxon>Clostridia</taxon>
        <taxon>Halanaerobiales</taxon>
        <taxon>Halobacteroidaceae</taxon>
        <taxon>Orenia</taxon>
    </lineage>
</organism>
<dbReference type="AlphaFoldDB" id="A0A1C0AAP8"/>
<dbReference type="CDD" id="cd17574">
    <property type="entry name" value="REC_OmpR"/>
    <property type="match status" value="1"/>
</dbReference>
<feature type="domain" description="OmpR/PhoB-type" evidence="11">
    <location>
        <begin position="127"/>
        <end position="226"/>
    </location>
</feature>
<evidence type="ECO:0000256" key="3">
    <source>
        <dbReference type="ARBA" id="ARBA00023012"/>
    </source>
</evidence>
<dbReference type="InterPro" id="IPR001867">
    <property type="entry name" value="OmpR/PhoB-type_DNA-bd"/>
</dbReference>
<dbReference type="SUPFAM" id="SSF52172">
    <property type="entry name" value="CheY-like"/>
    <property type="match status" value="1"/>
</dbReference>
<dbReference type="PANTHER" id="PTHR48111">
    <property type="entry name" value="REGULATOR OF RPOS"/>
    <property type="match status" value="1"/>
</dbReference>
<dbReference type="FunFam" id="1.10.10.10:FF:000018">
    <property type="entry name" value="DNA-binding response regulator ResD"/>
    <property type="match status" value="1"/>
</dbReference>
<dbReference type="Gene3D" id="1.10.10.10">
    <property type="entry name" value="Winged helix-like DNA-binding domain superfamily/Winged helix DNA-binding domain"/>
    <property type="match status" value="1"/>
</dbReference>
<dbReference type="EMBL" id="LWDV01000008">
    <property type="protein sequence ID" value="OCL27329.1"/>
    <property type="molecule type" value="Genomic_DNA"/>
</dbReference>
<accession>A0A1C0AAP8</accession>
<keyword evidence="3" id="KW-0902">Two-component regulatory system</keyword>
<dbReference type="CDD" id="cd00383">
    <property type="entry name" value="trans_reg_C"/>
    <property type="match status" value="1"/>
</dbReference>
<evidence type="ECO:0000313" key="12">
    <source>
        <dbReference type="EMBL" id="OCL27329.1"/>
    </source>
</evidence>
<dbReference type="Gene3D" id="3.40.50.2300">
    <property type="match status" value="1"/>
</dbReference>
<dbReference type="OrthoDB" id="9790442at2"/>
<evidence type="ECO:0000259" key="10">
    <source>
        <dbReference type="PROSITE" id="PS50110"/>
    </source>
</evidence>
<gene>
    <name evidence="12" type="ORF">U472_07665</name>
</gene>
<evidence type="ECO:0000256" key="6">
    <source>
        <dbReference type="ARBA" id="ARBA00023163"/>
    </source>
</evidence>
<dbReference type="PROSITE" id="PS50110">
    <property type="entry name" value="RESPONSE_REGULATORY"/>
    <property type="match status" value="1"/>
</dbReference>
<dbReference type="PROSITE" id="PS51755">
    <property type="entry name" value="OMPR_PHOB"/>
    <property type="match status" value="1"/>
</dbReference>
<evidence type="ECO:0000256" key="8">
    <source>
        <dbReference type="PROSITE-ProRule" id="PRU00169"/>
    </source>
</evidence>
<evidence type="ECO:0000256" key="7">
    <source>
        <dbReference type="ARBA" id="ARBA00024867"/>
    </source>
</evidence>
<comment type="function">
    <text evidence="7">May play the central regulatory role in sporulation. It may be an element of the effector pathway responsible for the activation of sporulation genes in response to nutritional stress. Spo0A may act in concert with spo0H (a sigma factor) to control the expression of some genes that are critical to the sporulation process.</text>
</comment>
<reference evidence="13" key="1">
    <citation type="submission" date="2016-07" db="EMBL/GenBank/DDBJ databases">
        <authorList>
            <person name="Florea S."/>
            <person name="Webb J.S."/>
            <person name="Jaromczyk J."/>
            <person name="Schardl C.L."/>
        </authorList>
    </citation>
    <scope>NUCLEOTIDE SEQUENCE [LARGE SCALE GENOMIC DNA]</scope>
    <source>
        <strain evidence="13">Z6</strain>
    </source>
</reference>
<evidence type="ECO:0000256" key="4">
    <source>
        <dbReference type="ARBA" id="ARBA00023015"/>
    </source>
</evidence>
<dbReference type="InterPro" id="IPR001789">
    <property type="entry name" value="Sig_transdc_resp-reg_receiver"/>
</dbReference>
<evidence type="ECO:0000259" key="11">
    <source>
        <dbReference type="PROSITE" id="PS51755"/>
    </source>
</evidence>
<proteinExistence type="predicted"/>
<evidence type="ECO:0000256" key="9">
    <source>
        <dbReference type="PROSITE-ProRule" id="PRU01091"/>
    </source>
</evidence>
<dbReference type="RefSeq" id="WP_068717099.1">
    <property type="nucleotide sequence ID" value="NZ_LWDV01000008.1"/>
</dbReference>
<feature type="domain" description="Response regulatory" evidence="10">
    <location>
        <begin position="4"/>
        <end position="117"/>
    </location>
</feature>
<evidence type="ECO:0000256" key="5">
    <source>
        <dbReference type="ARBA" id="ARBA00023125"/>
    </source>
</evidence>
<keyword evidence="5 9" id="KW-0238">DNA-binding</keyword>
<dbReference type="InterPro" id="IPR016032">
    <property type="entry name" value="Sig_transdc_resp-reg_C-effctor"/>
</dbReference>
<evidence type="ECO:0000313" key="13">
    <source>
        <dbReference type="Proteomes" id="UP000093514"/>
    </source>
</evidence>
<name>A0A1C0AAP8_9FIRM</name>
<dbReference type="SUPFAM" id="SSF46894">
    <property type="entry name" value="C-terminal effector domain of the bipartite response regulators"/>
    <property type="match status" value="1"/>
</dbReference>
<dbReference type="InterPro" id="IPR039420">
    <property type="entry name" value="WalR-like"/>
</dbReference>
<dbReference type="SMART" id="SM00448">
    <property type="entry name" value="REC"/>
    <property type="match status" value="1"/>
</dbReference>
<keyword evidence="6" id="KW-0804">Transcription</keyword>
<dbReference type="GO" id="GO:0032993">
    <property type="term" value="C:protein-DNA complex"/>
    <property type="evidence" value="ECO:0007669"/>
    <property type="project" value="TreeGrafter"/>
</dbReference>